<evidence type="ECO:0000313" key="2">
    <source>
        <dbReference type="Proteomes" id="UP000596902"/>
    </source>
</evidence>
<reference evidence="1" key="2">
    <citation type="submission" date="2020-08" db="EMBL/GenBank/DDBJ databases">
        <title>Draft Genome Sequence of Cumin Blight Pathogen Alternaria burnsii.</title>
        <authorList>
            <person name="Feng Z."/>
        </authorList>
    </citation>
    <scope>NUCLEOTIDE SEQUENCE</scope>
    <source>
        <strain evidence="1">CBS107.38</strain>
    </source>
</reference>
<organism evidence="1 2">
    <name type="scientific">Alternaria burnsii</name>
    <dbReference type="NCBI Taxonomy" id="1187904"/>
    <lineage>
        <taxon>Eukaryota</taxon>
        <taxon>Fungi</taxon>
        <taxon>Dikarya</taxon>
        <taxon>Ascomycota</taxon>
        <taxon>Pezizomycotina</taxon>
        <taxon>Dothideomycetes</taxon>
        <taxon>Pleosporomycetidae</taxon>
        <taxon>Pleosporales</taxon>
        <taxon>Pleosporineae</taxon>
        <taxon>Pleosporaceae</taxon>
        <taxon>Alternaria</taxon>
        <taxon>Alternaria sect. Alternaria</taxon>
    </lineage>
</organism>
<keyword evidence="2" id="KW-1185">Reference proteome</keyword>
<proteinExistence type="predicted"/>
<name>A0A8H7ATF4_9PLEO</name>
<protein>
    <submittedName>
        <fullName evidence="1">Uncharacterized protein</fullName>
    </submittedName>
</protein>
<comment type="caution">
    <text evidence="1">The sequence shown here is derived from an EMBL/GenBank/DDBJ whole genome shotgun (WGS) entry which is preliminary data.</text>
</comment>
<reference evidence="1" key="1">
    <citation type="submission" date="2020-01" db="EMBL/GenBank/DDBJ databases">
        <authorList>
            <person name="Feng Z.H.Z."/>
        </authorList>
    </citation>
    <scope>NUCLEOTIDE SEQUENCE</scope>
    <source>
        <strain evidence="1">CBS107.38</strain>
    </source>
</reference>
<evidence type="ECO:0000313" key="1">
    <source>
        <dbReference type="EMBL" id="KAF7671260.1"/>
    </source>
</evidence>
<accession>A0A8H7ATF4</accession>
<dbReference type="GeneID" id="62208810"/>
<dbReference type="EMBL" id="JAAABM010000023">
    <property type="protein sequence ID" value="KAF7671260.1"/>
    <property type="molecule type" value="Genomic_DNA"/>
</dbReference>
<dbReference type="Proteomes" id="UP000596902">
    <property type="component" value="Unassembled WGS sequence"/>
</dbReference>
<gene>
    <name evidence="1" type="ORF">GT037_010585</name>
</gene>
<sequence>MVVSPLFLEPVSCAPVETRLAAIRAALSEGFSPNELDRRPRGVGRPLDWAIEDGAAADYAHLKQNLAIVHLLLGAGADPRLPSRYPFGWSPIDSLEAWFEQYKIRPQDFPPEVLVLKPFYEKALEAMRRVADELDAKEVAEAAREAQKEGSLLEYNHAGRDQRVRNLETASGKVMLTYNNDIFKDGNMAAYQVWARAQVNDGVKLVNSAINSAMTGMDFCSLMHDLVLYADCGPLGYIRPDFLEETCDFEMLGLDLNELFYSKLAYWAFPIVLFVHVYTHYK</sequence>
<dbReference type="AlphaFoldDB" id="A0A8H7ATF4"/>
<dbReference type="RefSeq" id="XP_038781636.1">
    <property type="nucleotide sequence ID" value="XM_038935632.1"/>
</dbReference>